<evidence type="ECO:0000313" key="2">
    <source>
        <dbReference type="EMBL" id="WVX66275.1"/>
    </source>
</evidence>
<dbReference type="EMBL" id="CP133270">
    <property type="protein sequence ID" value="WVX66275.1"/>
    <property type="molecule type" value="Genomic_DNA"/>
</dbReference>
<sequence>MDLRDVHLDDKYTRNEGWVYLTGTQALVRLPMLQRAYDLKQGLNTAGFISGYRGSPLGGYDQALWRAKDFLKESHIEFIPGINEDLGATAVWGSQQTPLFPGCRYQGVFGIWYGKGPGVDRTGDVFKHANAAGTSQFGGVLALAGDDHSCKSSTLPHQSEYAFMDASIPNLVPSNVQDILDLGLYGWALSRYSGCWVGFKVIADTIDTSASVEVTPDRIQIITPSDFLIPEGGLNIRWPDAPLEQEKRLRLYKLEAAKAFVRANGLDKHILKNKKPRFGIITCGKSYHDVQQALEDLGLSGKDCSEAGIDLYKVAMNWPLEPKGILEFSKGLEEVFVVEEKRPVIESQVRDLLYGLPEKIRPQVVGKIDEKGRTLLPEIYELNVLQIALALGERILHFLKSESFQQKVSHIRLLLEEKKKEADLLRLPYYCSGTSYAVCRRREKR</sequence>
<dbReference type="InterPro" id="IPR002880">
    <property type="entry name" value="Pyrv_Fd/Flavodoxin_OxRdtase_N"/>
</dbReference>
<dbReference type="RefSeq" id="WP_331255160.1">
    <property type="nucleotide sequence ID" value="NZ_CP133270.1"/>
</dbReference>
<dbReference type="Proteomes" id="UP001330434">
    <property type="component" value="Chromosome"/>
</dbReference>
<protein>
    <submittedName>
        <fullName evidence="2">Indolepyruvate ferredoxin oxidoreductase</fullName>
    </submittedName>
</protein>
<evidence type="ECO:0000313" key="3">
    <source>
        <dbReference type="Proteomes" id="UP001330434"/>
    </source>
</evidence>
<dbReference type="SUPFAM" id="SSF52922">
    <property type="entry name" value="TK C-terminal domain-like"/>
    <property type="match status" value="1"/>
</dbReference>
<dbReference type="SUPFAM" id="SSF52518">
    <property type="entry name" value="Thiamin diphosphate-binding fold (THDP-binding)"/>
    <property type="match status" value="1"/>
</dbReference>
<name>A0ABZ2C3C3_9PROT</name>
<evidence type="ECO:0000256" key="1">
    <source>
        <dbReference type="ARBA" id="ARBA00023002"/>
    </source>
</evidence>
<organism evidence="2 3">
    <name type="scientific">Candidatus Bealeia paramacronuclearis</name>
    <dbReference type="NCBI Taxonomy" id="1921001"/>
    <lineage>
        <taxon>Bacteria</taxon>
        <taxon>Pseudomonadati</taxon>
        <taxon>Pseudomonadota</taxon>
        <taxon>Alphaproteobacteria</taxon>
        <taxon>Holosporales</taxon>
        <taxon>Holosporaceae</taxon>
        <taxon>Candidatus Bealeia</taxon>
    </lineage>
</organism>
<proteinExistence type="predicted"/>
<keyword evidence="3" id="KW-1185">Reference proteome</keyword>
<dbReference type="CDD" id="cd07034">
    <property type="entry name" value="TPP_PYR_PFOR_IOR-alpha_like"/>
    <property type="match status" value="1"/>
</dbReference>
<accession>A0ABZ2C3C3</accession>
<dbReference type="InterPro" id="IPR009014">
    <property type="entry name" value="Transketo_C/PFOR_II"/>
</dbReference>
<dbReference type="InterPro" id="IPR029061">
    <property type="entry name" value="THDP-binding"/>
</dbReference>
<dbReference type="Gene3D" id="3.40.50.970">
    <property type="match status" value="1"/>
</dbReference>
<reference evidence="2 3" key="1">
    <citation type="journal article" date="2024" name="Environ. Microbiol.">
        <title>Novel evolutionary insights on the interactions of the Holosporales (Alphaproteobacteria) with eukaryotic hosts from comparative genomics.</title>
        <authorList>
            <person name="Giovannini M."/>
            <person name="Petroni G."/>
            <person name="Castelli M."/>
        </authorList>
    </citation>
    <scope>NUCLEOTIDE SEQUENCE [LARGE SCALE GENOMIC DNA]</scope>
    <source>
        <strain evidence="2 3">US_Bl 15I1</strain>
    </source>
</reference>
<gene>
    <name evidence="2" type="ORF">Bealeia1_00451</name>
</gene>
<keyword evidence="1" id="KW-0560">Oxidoreductase</keyword>